<keyword evidence="3" id="KW-1185">Reference proteome</keyword>
<dbReference type="InterPro" id="IPR027417">
    <property type="entry name" value="P-loop_NTPase"/>
</dbReference>
<dbReference type="RefSeq" id="WP_230771395.1">
    <property type="nucleotide sequence ID" value="NZ_JAJNCT010000005.1"/>
</dbReference>
<dbReference type="InterPro" id="IPR037219">
    <property type="entry name" value="Peptidase_M41-like"/>
</dbReference>
<reference evidence="2 3" key="1">
    <citation type="submission" date="2021-11" db="EMBL/GenBank/DDBJ databases">
        <title>Genome sequence.</title>
        <authorList>
            <person name="Sun Q."/>
        </authorList>
    </citation>
    <scope>NUCLEOTIDE SEQUENCE [LARGE SCALE GENOMIC DNA]</scope>
    <source>
        <strain evidence="2 3">KCTC 12005</strain>
    </source>
</reference>
<evidence type="ECO:0000259" key="1">
    <source>
        <dbReference type="SMART" id="SM00382"/>
    </source>
</evidence>
<dbReference type="GO" id="GO:0005524">
    <property type="term" value="F:ATP binding"/>
    <property type="evidence" value="ECO:0007669"/>
    <property type="project" value="InterPro"/>
</dbReference>
<organism evidence="2 3">
    <name type="scientific">Comamonas koreensis</name>
    <dbReference type="NCBI Taxonomy" id="160825"/>
    <lineage>
        <taxon>Bacteria</taxon>
        <taxon>Pseudomonadati</taxon>
        <taxon>Pseudomonadota</taxon>
        <taxon>Betaproteobacteria</taxon>
        <taxon>Burkholderiales</taxon>
        <taxon>Comamonadaceae</taxon>
        <taxon>Comamonas</taxon>
    </lineage>
</organism>
<dbReference type="InterPro" id="IPR003593">
    <property type="entry name" value="AAA+_ATPase"/>
</dbReference>
<dbReference type="GO" id="GO:0006508">
    <property type="term" value="P:proteolysis"/>
    <property type="evidence" value="ECO:0007669"/>
    <property type="project" value="InterPro"/>
</dbReference>
<protein>
    <submittedName>
        <fullName evidence="2">AAA family ATPase</fullName>
    </submittedName>
</protein>
<dbReference type="GO" id="GO:0004222">
    <property type="term" value="F:metalloendopeptidase activity"/>
    <property type="evidence" value="ECO:0007669"/>
    <property type="project" value="InterPro"/>
</dbReference>
<dbReference type="PANTHER" id="PTHR23076:SF110">
    <property type="entry name" value="INACTIVE ATP-DEPENDENT ZINC METALLOPROTEASE FTSHI 3, CHLOROPLASTIC-RELATED"/>
    <property type="match status" value="1"/>
</dbReference>
<dbReference type="SMART" id="SM00382">
    <property type="entry name" value="AAA"/>
    <property type="match status" value="1"/>
</dbReference>
<dbReference type="Gene3D" id="1.20.58.760">
    <property type="entry name" value="Peptidase M41"/>
    <property type="match status" value="1"/>
</dbReference>
<gene>
    <name evidence="2" type="ORF">LPW39_03580</name>
</gene>
<dbReference type="AlphaFoldDB" id="A0AAW4XRU8"/>
<name>A0AAW4XRU8_9BURK</name>
<dbReference type="Proteomes" id="UP001199260">
    <property type="component" value="Unassembled WGS sequence"/>
</dbReference>
<dbReference type="Gene3D" id="3.40.50.300">
    <property type="entry name" value="P-loop containing nucleotide triphosphate hydrolases"/>
    <property type="match status" value="1"/>
</dbReference>
<proteinExistence type="predicted"/>
<sequence length="660" mass="73093">MKEMKTSPELLLRVQMHERQQNLQAIAAQLKTELIGIDDVIDRVTGAVRAWYVMPQLITRPVIVCLWGLTGTGKTQLTRRLAQLLGFYDRFVEVQMDGFSQNGDSYGASTISGTLESAGLVEGAPGILVLDEFQRYRTVSSRGDDSKVERYQDVWALLSDGKLPPALSELHSIERKLADALYDAERAEEDDAQERHKKQKMRYKIDAWDAQALKRSLKLDAPLLEIMQWSNDYIHQLLIQFRSSQQSWETDYSKLLVFVCGNLDEMYTETASRVEDCDTDADIFHRLTSRLSLIDVKRALAERFKPEQIARLGNQHVIYPSFSRSAYEQLIATTVHNYVQGIEANCGLRFVIGSDVLAQIYQNAVFPTQGTRPLFSSVHTILSSALVDAALWALEQGAQAGQQLQVQMAAGAAQLQVHLALPDAAAVLQQCFAVPLDLNKVKQRTSADFRALLAVHEAGHGLVYALLFGRTPQELKINIATFEGGYNSFTELQATSRRNMLDMVCVGLAGRAAERHVFGQEACTTGAEQDILQATADAARYLRHLGFGARLSRTDVAQEPGDNTNTEVAPTNAGMEALLQAQMLRAQDLLVQHNALLMAMTALLLREGLISPAAMAQLCAAHGQVVQASAAQIPDAAEQKWVLEPYADMLAKHDQRPLMA</sequence>
<dbReference type="SUPFAM" id="SSF140990">
    <property type="entry name" value="FtsH protease domain-like"/>
    <property type="match status" value="1"/>
</dbReference>
<dbReference type="Pfam" id="PF01434">
    <property type="entry name" value="Peptidase_M41"/>
    <property type="match status" value="1"/>
</dbReference>
<dbReference type="EMBL" id="JAJNCT010000005">
    <property type="protein sequence ID" value="MCD2164214.1"/>
    <property type="molecule type" value="Genomic_DNA"/>
</dbReference>
<dbReference type="CDD" id="cd00009">
    <property type="entry name" value="AAA"/>
    <property type="match status" value="1"/>
</dbReference>
<dbReference type="PANTHER" id="PTHR23076">
    <property type="entry name" value="METALLOPROTEASE M41 FTSH"/>
    <property type="match status" value="1"/>
</dbReference>
<dbReference type="GO" id="GO:0004176">
    <property type="term" value="F:ATP-dependent peptidase activity"/>
    <property type="evidence" value="ECO:0007669"/>
    <property type="project" value="InterPro"/>
</dbReference>
<dbReference type="InterPro" id="IPR000642">
    <property type="entry name" value="Peptidase_M41"/>
</dbReference>
<dbReference type="GO" id="GO:0016887">
    <property type="term" value="F:ATP hydrolysis activity"/>
    <property type="evidence" value="ECO:0007669"/>
    <property type="project" value="InterPro"/>
</dbReference>
<dbReference type="Pfam" id="PF00004">
    <property type="entry name" value="AAA"/>
    <property type="match status" value="1"/>
</dbReference>
<dbReference type="InterPro" id="IPR003959">
    <property type="entry name" value="ATPase_AAA_core"/>
</dbReference>
<comment type="caution">
    <text evidence="2">The sequence shown here is derived from an EMBL/GenBank/DDBJ whole genome shotgun (WGS) entry which is preliminary data.</text>
</comment>
<evidence type="ECO:0000313" key="3">
    <source>
        <dbReference type="Proteomes" id="UP001199260"/>
    </source>
</evidence>
<accession>A0AAW4XRU8</accession>
<evidence type="ECO:0000313" key="2">
    <source>
        <dbReference type="EMBL" id="MCD2164214.1"/>
    </source>
</evidence>
<dbReference type="SUPFAM" id="SSF52540">
    <property type="entry name" value="P-loop containing nucleoside triphosphate hydrolases"/>
    <property type="match status" value="1"/>
</dbReference>
<feature type="domain" description="AAA+ ATPase" evidence="1">
    <location>
        <begin position="60"/>
        <end position="253"/>
    </location>
</feature>